<dbReference type="AlphaFoldDB" id="A0A803QCK9"/>
<comment type="caution">
    <text evidence="5">Lacks conserved residue(s) required for the propagation of feature annotation.</text>
</comment>
<comment type="subcellular location">
    <subcellularLocation>
        <location evidence="1">Nucleus</location>
    </subcellularLocation>
</comment>
<keyword evidence="3" id="KW-0804">Transcription</keyword>
<feature type="region of interest" description="Disordered" evidence="6">
    <location>
        <begin position="127"/>
        <end position="179"/>
    </location>
</feature>
<keyword evidence="2" id="KW-0805">Transcription regulation</keyword>
<dbReference type="OMA" id="CYSEHYN"/>
<reference evidence="7" key="2">
    <citation type="submission" date="2021-03" db="UniProtKB">
        <authorList>
            <consortium name="EnsemblPlants"/>
        </authorList>
    </citation>
    <scope>IDENTIFICATION</scope>
</reference>
<dbReference type="GO" id="GO:0005634">
    <property type="term" value="C:nucleus"/>
    <property type="evidence" value="ECO:0007669"/>
    <property type="project" value="UniProtKB-SubCell"/>
</dbReference>
<evidence type="ECO:0000313" key="8">
    <source>
        <dbReference type="Proteomes" id="UP000596661"/>
    </source>
</evidence>
<dbReference type="EnsemblPlants" id="evm.model.08.856">
    <property type="protein sequence ID" value="cds.evm.model.08.856"/>
    <property type="gene ID" value="evm.TU.08.856"/>
</dbReference>
<feature type="region of interest" description="Leucine repeat II (LRII)" evidence="5">
    <location>
        <begin position="364"/>
        <end position="396"/>
    </location>
</feature>
<accession>A0A803QCK9</accession>
<dbReference type="PROSITE" id="PS50985">
    <property type="entry name" value="GRAS"/>
    <property type="match status" value="1"/>
</dbReference>
<feature type="short sequence motif" description="VHIID" evidence="5">
    <location>
        <begin position="314"/>
        <end position="318"/>
    </location>
</feature>
<feature type="region of interest" description="Leucine repeat I (LRI)" evidence="5">
    <location>
        <begin position="204"/>
        <end position="264"/>
    </location>
</feature>
<dbReference type="PANTHER" id="PTHR31636">
    <property type="entry name" value="OSJNBA0084A10.13 PROTEIN-RELATED"/>
    <property type="match status" value="1"/>
</dbReference>
<dbReference type="Proteomes" id="UP000596661">
    <property type="component" value="Chromosome 8"/>
</dbReference>
<protein>
    <submittedName>
        <fullName evidence="7">Uncharacterized protein</fullName>
    </submittedName>
</protein>
<keyword evidence="8" id="KW-1185">Reference proteome</keyword>
<comment type="similarity">
    <text evidence="5">Belongs to the GRAS family.</text>
</comment>
<dbReference type="EMBL" id="UZAU01000694">
    <property type="status" value="NOT_ANNOTATED_CDS"/>
    <property type="molecule type" value="Genomic_DNA"/>
</dbReference>
<keyword evidence="4" id="KW-0539">Nucleus</keyword>
<sequence length="744" mass="82773">MDSHQLFGISVTGAALPYTTSHPTTVPSLPNRLLGSLKFDIGNSPSSPFSTNFDSDNSLTTLSDSQEQYSSTENNLSGVSTPPCNSPLDTNSYCLYPCGKSLLQNANSSQNFKHALLELETALMGPDDDVDEHRLTRRKPSHVEGPSEQSWKAERPRGQQPGLTQRQTFLASRPRQPVEVARTEKRHKLMEEDSLHQQGLPSLDNLKNLLIACAKSLAENDIETFDKQIGKARAIVSISGEPIQRLGAYMVEGMVARKEASGTNIYRALRCREPESKELLSYMQILYEICPYLKFGYMAANGAIAEACRNEDRIHIVDFQIAQGTQWLTLLQALAARPDGPPHVRITGIDDPVNHYARGDGLEAVGKRLVAISQDFKIPVEFNAVPVFAPDVTREMLDIRPGEALAVNFPLQLHHTPDESVDVTNPRDGLLRMVKSLYPKVVTLVEQESNTNTTPFFHRFVEAMDFYLAMFESIDVTLPRDSKYRISVEQHCLARDIVNVVACEGRERVERHELLGKWKSRLTMAGFKQYPLSSYVNSVIRSLLRLENTVHLPSSRSKDLIIGVPNNHTKATRASNGDDRSIRVDFKQANNMRTLMRCSIVPMLSWMLEIMSRIPTGPAFGCLWWWRRVVVVDHLGRLGKEVAGASPTMVVEFTEPGFVCDSNRSTDSIAPPRSSWITVVLPPLSSTMGQEGESIAFTLATGPWGPYGCFGANPSLTSSPPPFLHVHGAAWVTCTHENHVLRPF</sequence>
<feature type="region of interest" description="VHIID" evidence="5">
    <location>
        <begin position="283"/>
        <end position="348"/>
    </location>
</feature>
<organism evidence="7 8">
    <name type="scientific">Cannabis sativa</name>
    <name type="common">Hemp</name>
    <name type="synonym">Marijuana</name>
    <dbReference type="NCBI Taxonomy" id="3483"/>
    <lineage>
        <taxon>Eukaryota</taxon>
        <taxon>Viridiplantae</taxon>
        <taxon>Streptophyta</taxon>
        <taxon>Embryophyta</taxon>
        <taxon>Tracheophyta</taxon>
        <taxon>Spermatophyta</taxon>
        <taxon>Magnoliopsida</taxon>
        <taxon>eudicotyledons</taxon>
        <taxon>Gunneridae</taxon>
        <taxon>Pentapetalae</taxon>
        <taxon>rosids</taxon>
        <taxon>fabids</taxon>
        <taxon>Rosales</taxon>
        <taxon>Cannabaceae</taxon>
        <taxon>Cannabis</taxon>
    </lineage>
</organism>
<dbReference type="Pfam" id="PF03514">
    <property type="entry name" value="GRAS"/>
    <property type="match status" value="1"/>
</dbReference>
<evidence type="ECO:0000256" key="6">
    <source>
        <dbReference type="SAM" id="MobiDB-lite"/>
    </source>
</evidence>
<evidence type="ECO:0000256" key="3">
    <source>
        <dbReference type="ARBA" id="ARBA00023163"/>
    </source>
</evidence>
<evidence type="ECO:0000256" key="5">
    <source>
        <dbReference type="PROSITE-ProRule" id="PRU01191"/>
    </source>
</evidence>
<feature type="compositionally biased region" description="Polar residues" evidence="6">
    <location>
        <begin position="161"/>
        <end position="170"/>
    </location>
</feature>
<feature type="region of interest" description="SAW" evidence="5">
    <location>
        <begin position="502"/>
        <end position="576"/>
    </location>
</feature>
<evidence type="ECO:0000256" key="1">
    <source>
        <dbReference type="ARBA" id="ARBA00004123"/>
    </source>
</evidence>
<name>A0A803QCK9_CANSA</name>
<dbReference type="InterPro" id="IPR005202">
    <property type="entry name" value="TF_GRAS"/>
</dbReference>
<evidence type="ECO:0000313" key="7">
    <source>
        <dbReference type="EnsemblPlants" id="cds.evm.model.08.856"/>
    </source>
</evidence>
<reference evidence="7" key="1">
    <citation type="submission" date="2018-11" db="EMBL/GenBank/DDBJ databases">
        <authorList>
            <person name="Grassa J C."/>
        </authorList>
    </citation>
    <scope>NUCLEOTIDE SEQUENCE [LARGE SCALE GENOMIC DNA]</scope>
</reference>
<dbReference type="Gramene" id="evm.model.08.856">
    <property type="protein sequence ID" value="cds.evm.model.08.856"/>
    <property type="gene ID" value="evm.TU.08.856"/>
</dbReference>
<evidence type="ECO:0000256" key="2">
    <source>
        <dbReference type="ARBA" id="ARBA00023015"/>
    </source>
</evidence>
<proteinExistence type="inferred from homology"/>
<evidence type="ECO:0000256" key="4">
    <source>
        <dbReference type="ARBA" id="ARBA00023242"/>
    </source>
</evidence>